<evidence type="ECO:0000313" key="9">
    <source>
        <dbReference type="EMBL" id="MBE1426313.1"/>
    </source>
</evidence>
<evidence type="ECO:0000313" key="10">
    <source>
        <dbReference type="Proteomes" id="UP000639010"/>
    </source>
</evidence>
<feature type="binding site" evidence="7">
    <location>
        <position position="169"/>
    </location>
    <ligand>
        <name>substrate</name>
    </ligand>
</feature>
<feature type="binding site" evidence="7">
    <location>
        <position position="315"/>
    </location>
    <ligand>
        <name>Fe cation</name>
        <dbReference type="ChEBI" id="CHEBI:24875"/>
    </ligand>
</feature>
<comment type="subcellular location">
    <subcellularLocation>
        <location evidence="7">Cytoplasm</location>
    </subcellularLocation>
</comment>
<comment type="cofactor">
    <cofactor evidence="7">
        <name>Fe(2+)</name>
        <dbReference type="ChEBI" id="CHEBI:29033"/>
    </cofactor>
    <text evidence="7">Binds 1 Fe(2+) ion per subunit.</text>
</comment>
<keyword evidence="5 7" id="KW-0012">Acyltransferase</keyword>
<reference evidence="9 10" key="1">
    <citation type="submission" date="2020-10" db="EMBL/GenBank/DDBJ databases">
        <title>Genomic Encyclopedia of Type Strains, Phase IV (KMG-IV): sequencing the most valuable type-strain genomes for metagenomic binning, comparative biology and taxonomic classification.</title>
        <authorList>
            <person name="Goeker M."/>
        </authorList>
    </citation>
    <scope>NUCLEOTIDE SEQUENCE [LARGE SCALE GENOMIC DNA]</scope>
    <source>
        <strain evidence="9 10">DSM 4194</strain>
    </source>
</reference>
<evidence type="ECO:0000256" key="3">
    <source>
        <dbReference type="ARBA" id="ARBA00022723"/>
    </source>
</evidence>
<sequence length="359" mass="38863">MQKMICLGIETSCDETSVALWQDGHLITDLVHTQIPMHSVFGGVVPELASREHLRLLDGLVSSVLQSADRSAGQGIDLIAVTRGPGLLGALLVGISYAKSLSLSLGIPIIGVNHLHAHLLACDFTDAIEYPALGVLVSGGHTHIYEMPAPCEFNLLGKTLDDAAGEAFDKIAKVLNLPYPGGKYIDILAGHGTADPRLFSKPYLHNDNCDFSFSGLKTAVAQYVHKKSFAAIDYASFDVESIPQEIKDLCATVNETIVETLLEKTRRAVARCQEVKTLCLAGGVAANSHLRQRFSTFARDRGFKFLAPAQNYCGDNAAMIAYAGVQWANRGLMSSMDFEAIPRGKIVPNDFIVNPFFKE</sequence>
<comment type="function">
    <text evidence="7">Required for the formation of a threonylcarbamoyl group on adenosine at position 37 (t(6)A37) in tRNAs that read codons beginning with adenine. Is involved in the transfer of the threonylcarbamoyl moiety of threonylcarbamoyl-AMP (TC-AMP) to the N6 group of A37, together with TsaE and TsaB. TsaD likely plays a direct catalytic role in this reaction.</text>
</comment>
<dbReference type="PANTHER" id="PTHR11735:SF6">
    <property type="entry name" value="TRNA N6-ADENOSINE THREONYLCARBAMOYLTRANSFERASE, MITOCHONDRIAL"/>
    <property type="match status" value="1"/>
</dbReference>
<keyword evidence="1 7" id="KW-0808">Transferase</keyword>
<dbReference type="Pfam" id="PF00814">
    <property type="entry name" value="TsaD"/>
    <property type="match status" value="1"/>
</dbReference>
<feature type="binding site" evidence="7">
    <location>
        <position position="118"/>
    </location>
    <ligand>
        <name>Fe cation</name>
        <dbReference type="ChEBI" id="CHEBI:24875"/>
    </ligand>
</feature>
<feature type="binding site" evidence="7">
    <location>
        <position position="182"/>
    </location>
    <ligand>
        <name>substrate</name>
    </ligand>
</feature>
<keyword evidence="7" id="KW-0963">Cytoplasm</keyword>
<dbReference type="PRINTS" id="PR00789">
    <property type="entry name" value="OSIALOPTASE"/>
</dbReference>
<dbReference type="PROSITE" id="PS01016">
    <property type="entry name" value="GLYCOPROTEASE"/>
    <property type="match status" value="1"/>
</dbReference>
<keyword evidence="10" id="KW-1185">Reference proteome</keyword>
<organism evidence="9 10">
    <name type="scientific">Desulfomicrobium macestii</name>
    <dbReference type="NCBI Taxonomy" id="90731"/>
    <lineage>
        <taxon>Bacteria</taxon>
        <taxon>Pseudomonadati</taxon>
        <taxon>Thermodesulfobacteriota</taxon>
        <taxon>Desulfovibrionia</taxon>
        <taxon>Desulfovibrionales</taxon>
        <taxon>Desulfomicrobiaceae</taxon>
        <taxon>Desulfomicrobium</taxon>
    </lineage>
</organism>
<dbReference type="InterPro" id="IPR017860">
    <property type="entry name" value="Peptidase_M22_CS"/>
</dbReference>
<evidence type="ECO:0000256" key="6">
    <source>
        <dbReference type="ARBA" id="ARBA00048117"/>
    </source>
</evidence>
<dbReference type="EC" id="2.3.1.234" evidence="7"/>
<feature type="binding site" evidence="7">
    <location>
        <begin position="136"/>
        <end position="140"/>
    </location>
    <ligand>
        <name>substrate</name>
    </ligand>
</feature>
<comment type="similarity">
    <text evidence="7">Belongs to the KAE1 / TsaD family.</text>
</comment>
<dbReference type="SUPFAM" id="SSF53067">
    <property type="entry name" value="Actin-like ATPase domain"/>
    <property type="match status" value="2"/>
</dbReference>
<dbReference type="NCBIfam" id="TIGR03723">
    <property type="entry name" value="T6A_TsaD_YgjD"/>
    <property type="match status" value="1"/>
</dbReference>
<protein>
    <recommendedName>
        <fullName evidence="7">tRNA N6-adenosine threonylcarbamoyltransferase</fullName>
        <ecNumber evidence="7">2.3.1.234</ecNumber>
    </recommendedName>
    <alternativeName>
        <fullName evidence="7">N6-L-threonylcarbamoyladenine synthase</fullName>
        <shortName evidence="7">t(6)A synthase</shortName>
    </alternativeName>
    <alternativeName>
        <fullName evidence="7">t(6)A37 threonylcarbamoyladenosine biosynthesis protein TsaD</fullName>
    </alternativeName>
    <alternativeName>
        <fullName evidence="7">tRNA threonylcarbamoyladenosine biosynthesis protein TsaD</fullName>
    </alternativeName>
</protein>
<comment type="catalytic activity">
    <reaction evidence="6 7">
        <text>L-threonylcarbamoyladenylate + adenosine(37) in tRNA = N(6)-L-threonylcarbamoyladenosine(37) in tRNA + AMP + H(+)</text>
        <dbReference type="Rhea" id="RHEA:37059"/>
        <dbReference type="Rhea" id="RHEA-COMP:10162"/>
        <dbReference type="Rhea" id="RHEA-COMP:10163"/>
        <dbReference type="ChEBI" id="CHEBI:15378"/>
        <dbReference type="ChEBI" id="CHEBI:73682"/>
        <dbReference type="ChEBI" id="CHEBI:74411"/>
        <dbReference type="ChEBI" id="CHEBI:74418"/>
        <dbReference type="ChEBI" id="CHEBI:456215"/>
        <dbReference type="EC" id="2.3.1.234"/>
    </reaction>
</comment>
<dbReference type="HAMAP" id="MF_01445">
    <property type="entry name" value="TsaD"/>
    <property type="match status" value="1"/>
</dbReference>
<dbReference type="EMBL" id="JADBGG010000024">
    <property type="protein sequence ID" value="MBE1426313.1"/>
    <property type="molecule type" value="Genomic_DNA"/>
</dbReference>
<evidence type="ECO:0000256" key="5">
    <source>
        <dbReference type="ARBA" id="ARBA00023315"/>
    </source>
</evidence>
<evidence type="ECO:0000256" key="4">
    <source>
        <dbReference type="ARBA" id="ARBA00023004"/>
    </source>
</evidence>
<dbReference type="PANTHER" id="PTHR11735">
    <property type="entry name" value="TRNA N6-ADENOSINE THREONYLCARBAMOYLTRANSFERASE"/>
    <property type="match status" value="1"/>
</dbReference>
<keyword evidence="2 7" id="KW-0819">tRNA processing</keyword>
<gene>
    <name evidence="7" type="primary">tsaD</name>
    <name evidence="9" type="ORF">H4684_002978</name>
</gene>
<dbReference type="InterPro" id="IPR022450">
    <property type="entry name" value="TsaD"/>
</dbReference>
<evidence type="ECO:0000256" key="2">
    <source>
        <dbReference type="ARBA" id="ARBA00022694"/>
    </source>
</evidence>
<keyword evidence="4 7" id="KW-0408">Iron</keyword>
<dbReference type="Proteomes" id="UP000639010">
    <property type="component" value="Unassembled WGS sequence"/>
</dbReference>
<feature type="domain" description="Gcp-like" evidence="8">
    <location>
        <begin position="26"/>
        <end position="322"/>
    </location>
</feature>
<dbReference type="GO" id="GO:0061711">
    <property type="term" value="F:tRNA N(6)-L-threonylcarbamoyladenine synthase activity"/>
    <property type="evidence" value="ECO:0007669"/>
    <property type="project" value="UniProtKB-EC"/>
</dbReference>
<dbReference type="InterPro" id="IPR017861">
    <property type="entry name" value="KAE1/TsaD"/>
</dbReference>
<feature type="binding site" evidence="7">
    <location>
        <position position="186"/>
    </location>
    <ligand>
        <name>substrate</name>
    </ligand>
</feature>
<dbReference type="InterPro" id="IPR043129">
    <property type="entry name" value="ATPase_NBD"/>
</dbReference>
<evidence type="ECO:0000259" key="8">
    <source>
        <dbReference type="Pfam" id="PF00814"/>
    </source>
</evidence>
<evidence type="ECO:0000256" key="1">
    <source>
        <dbReference type="ARBA" id="ARBA00022679"/>
    </source>
</evidence>
<accession>A0ABR9H6X7</accession>
<name>A0ABR9H6X7_9BACT</name>
<dbReference type="NCBIfam" id="TIGR00329">
    <property type="entry name" value="gcp_kae1"/>
    <property type="match status" value="1"/>
</dbReference>
<comment type="caution">
    <text evidence="9">The sequence shown here is derived from an EMBL/GenBank/DDBJ whole genome shotgun (WGS) entry which is preliminary data.</text>
</comment>
<feature type="binding site" evidence="7">
    <location>
        <position position="114"/>
    </location>
    <ligand>
        <name>Fe cation</name>
        <dbReference type="ChEBI" id="CHEBI:24875"/>
    </ligand>
</feature>
<proteinExistence type="inferred from homology"/>
<dbReference type="Gene3D" id="3.30.420.40">
    <property type="match status" value="2"/>
</dbReference>
<keyword evidence="3 7" id="KW-0479">Metal-binding</keyword>
<dbReference type="CDD" id="cd24133">
    <property type="entry name" value="ASKHA_NBD_TsaD_bac"/>
    <property type="match status" value="1"/>
</dbReference>
<evidence type="ECO:0000256" key="7">
    <source>
        <dbReference type="HAMAP-Rule" id="MF_01445"/>
    </source>
</evidence>
<feature type="binding site" evidence="7">
    <location>
        <position position="287"/>
    </location>
    <ligand>
        <name>substrate</name>
    </ligand>
</feature>
<dbReference type="InterPro" id="IPR000905">
    <property type="entry name" value="Gcp-like_dom"/>
</dbReference>